<dbReference type="PANTHER" id="PTHR11439:SF483">
    <property type="entry name" value="PEPTIDE SYNTHASE GLIP-LIKE, PUTATIVE (AFU_ORTHOLOGUE AFUA_3G12920)-RELATED"/>
    <property type="match status" value="1"/>
</dbReference>
<dbReference type="CDD" id="cd09272">
    <property type="entry name" value="RNase_HI_RT_Ty1"/>
    <property type="match status" value="1"/>
</dbReference>
<dbReference type="OrthoDB" id="413760at2759"/>
<organism evidence="2 3">
    <name type="scientific">Mucuna pruriens</name>
    <name type="common">Velvet bean</name>
    <name type="synonym">Dolichos pruriens</name>
    <dbReference type="NCBI Taxonomy" id="157652"/>
    <lineage>
        <taxon>Eukaryota</taxon>
        <taxon>Viridiplantae</taxon>
        <taxon>Streptophyta</taxon>
        <taxon>Embryophyta</taxon>
        <taxon>Tracheophyta</taxon>
        <taxon>Spermatophyta</taxon>
        <taxon>Magnoliopsida</taxon>
        <taxon>eudicotyledons</taxon>
        <taxon>Gunneridae</taxon>
        <taxon>Pentapetalae</taxon>
        <taxon>rosids</taxon>
        <taxon>fabids</taxon>
        <taxon>Fabales</taxon>
        <taxon>Fabaceae</taxon>
        <taxon>Papilionoideae</taxon>
        <taxon>50 kb inversion clade</taxon>
        <taxon>NPAAA clade</taxon>
        <taxon>indigoferoid/millettioid clade</taxon>
        <taxon>Phaseoleae</taxon>
        <taxon>Mucuna</taxon>
    </lineage>
</organism>
<evidence type="ECO:0000313" key="3">
    <source>
        <dbReference type="Proteomes" id="UP000257109"/>
    </source>
</evidence>
<comment type="caution">
    <text evidence="2">The sequence shown here is derived from an EMBL/GenBank/DDBJ whole genome shotgun (WGS) entry which is preliminary data.</text>
</comment>
<gene>
    <name evidence="2" type="ORF">CR513_01353</name>
</gene>
<dbReference type="Proteomes" id="UP000257109">
    <property type="component" value="Unassembled WGS sequence"/>
</dbReference>
<evidence type="ECO:0000259" key="1">
    <source>
        <dbReference type="Pfam" id="PF07727"/>
    </source>
</evidence>
<dbReference type="AlphaFoldDB" id="A0A371IF71"/>
<sequence>MKNDFKEDLMKIFEMINLGLINYFIGIELRQQKKEIFISQNKYIETLLKKFKMYDCKFVATPLMTNEKPRKDDEASKVDASQYRSLIGSLLHLTAIRSDIIYASSLLSKFMQWPSQIHYGVAKRILRYLQGTKEFDIWYKTMTNSRLRILSWASKKQATIAQSIAELEYVATTESTSQAIWLGRILEEMGEQQEGPIVIYYDNKSVISLYHRSRGNQGNPIRETKLEAVKEVSEVLPSTSGTL</sequence>
<dbReference type="PANTHER" id="PTHR11439">
    <property type="entry name" value="GAG-POL-RELATED RETROTRANSPOSON"/>
    <property type="match status" value="1"/>
</dbReference>
<dbReference type="InterPro" id="IPR013103">
    <property type="entry name" value="RVT_2"/>
</dbReference>
<protein>
    <recommendedName>
        <fullName evidence="1">Reverse transcriptase Ty1/copia-type domain-containing protein</fullName>
    </recommendedName>
</protein>
<name>A0A371IF71_MUCPR</name>
<dbReference type="STRING" id="157652.A0A371IF71"/>
<feature type="non-terminal residue" evidence="2">
    <location>
        <position position="1"/>
    </location>
</feature>
<reference evidence="2" key="1">
    <citation type="submission" date="2018-05" db="EMBL/GenBank/DDBJ databases">
        <title>Draft genome of Mucuna pruriens seed.</title>
        <authorList>
            <person name="Nnadi N.E."/>
            <person name="Vos R."/>
            <person name="Hasami M.H."/>
            <person name="Devisetty U.K."/>
            <person name="Aguiy J.C."/>
        </authorList>
    </citation>
    <scope>NUCLEOTIDE SEQUENCE [LARGE SCALE GENOMIC DNA]</scope>
    <source>
        <strain evidence="2">JCA_2017</strain>
    </source>
</reference>
<dbReference type="EMBL" id="QJKJ01000224">
    <property type="protein sequence ID" value="RDY13689.1"/>
    <property type="molecule type" value="Genomic_DNA"/>
</dbReference>
<dbReference type="Pfam" id="PF07727">
    <property type="entry name" value="RVT_2"/>
    <property type="match status" value="1"/>
</dbReference>
<evidence type="ECO:0000313" key="2">
    <source>
        <dbReference type="EMBL" id="RDY13689.1"/>
    </source>
</evidence>
<proteinExistence type="predicted"/>
<keyword evidence="3" id="KW-1185">Reference proteome</keyword>
<feature type="domain" description="Reverse transcriptase Ty1/copia-type" evidence="1">
    <location>
        <begin position="3"/>
        <end position="64"/>
    </location>
</feature>
<accession>A0A371IF71</accession>